<keyword evidence="2" id="KW-1185">Reference proteome</keyword>
<dbReference type="RefSeq" id="WP_146511952.1">
    <property type="nucleotide sequence ID" value="NZ_SIHI01000037.1"/>
</dbReference>
<protein>
    <submittedName>
        <fullName evidence="1">Uncharacterized protein</fullName>
    </submittedName>
</protein>
<dbReference type="OrthoDB" id="286135at2"/>
<name>A0A5C5VW99_9PLAN</name>
<comment type="caution">
    <text evidence="1">The sequence shown here is derived from an EMBL/GenBank/DDBJ whole genome shotgun (WGS) entry which is preliminary data.</text>
</comment>
<proteinExistence type="predicted"/>
<accession>A0A5C5VW99</accession>
<dbReference type="AlphaFoldDB" id="A0A5C5VW99"/>
<evidence type="ECO:0000313" key="1">
    <source>
        <dbReference type="EMBL" id="TWT42804.1"/>
    </source>
</evidence>
<evidence type="ECO:0000313" key="2">
    <source>
        <dbReference type="Proteomes" id="UP000317243"/>
    </source>
</evidence>
<dbReference type="EMBL" id="SIHI01000037">
    <property type="protein sequence ID" value="TWT42804.1"/>
    <property type="molecule type" value="Genomic_DNA"/>
</dbReference>
<sequence>MTSIEIVSALQRYWALNGPADIATVFPGTVHDVSAESMWGEFWVTRIQEPLQRWTSPKAFQLSIDVHLFSQSSDPQAIYELADSAGQTLGSKVLTVTSVVDEQPIGTLRMYEPDLKDLSRPESVGQPQSSQHLLLTVGAVALDHLHSASAPA</sequence>
<gene>
    <name evidence="1" type="ORF">KOR42_46080</name>
</gene>
<organism evidence="1 2">
    <name type="scientific">Thalassoglobus neptunius</name>
    <dbReference type="NCBI Taxonomy" id="1938619"/>
    <lineage>
        <taxon>Bacteria</taxon>
        <taxon>Pseudomonadati</taxon>
        <taxon>Planctomycetota</taxon>
        <taxon>Planctomycetia</taxon>
        <taxon>Planctomycetales</taxon>
        <taxon>Planctomycetaceae</taxon>
        <taxon>Thalassoglobus</taxon>
    </lineage>
</organism>
<dbReference type="Proteomes" id="UP000317243">
    <property type="component" value="Unassembled WGS sequence"/>
</dbReference>
<reference evidence="1 2" key="1">
    <citation type="submission" date="2019-02" db="EMBL/GenBank/DDBJ databases">
        <title>Deep-cultivation of Planctomycetes and their phenomic and genomic characterization uncovers novel biology.</title>
        <authorList>
            <person name="Wiegand S."/>
            <person name="Jogler M."/>
            <person name="Boedeker C."/>
            <person name="Pinto D."/>
            <person name="Vollmers J."/>
            <person name="Rivas-Marin E."/>
            <person name="Kohn T."/>
            <person name="Peeters S.H."/>
            <person name="Heuer A."/>
            <person name="Rast P."/>
            <person name="Oberbeckmann S."/>
            <person name="Bunk B."/>
            <person name="Jeske O."/>
            <person name="Meyerdierks A."/>
            <person name="Storesund J.E."/>
            <person name="Kallscheuer N."/>
            <person name="Luecker S."/>
            <person name="Lage O.M."/>
            <person name="Pohl T."/>
            <person name="Merkel B.J."/>
            <person name="Hornburger P."/>
            <person name="Mueller R.-W."/>
            <person name="Bruemmer F."/>
            <person name="Labrenz M."/>
            <person name="Spormann A.M."/>
            <person name="Op Den Camp H."/>
            <person name="Overmann J."/>
            <person name="Amann R."/>
            <person name="Jetten M.S.M."/>
            <person name="Mascher T."/>
            <person name="Medema M.H."/>
            <person name="Devos D.P."/>
            <person name="Kaster A.-K."/>
            <person name="Ovreas L."/>
            <person name="Rohde M."/>
            <person name="Galperin M.Y."/>
            <person name="Jogler C."/>
        </authorList>
    </citation>
    <scope>NUCLEOTIDE SEQUENCE [LARGE SCALE GENOMIC DNA]</scope>
    <source>
        <strain evidence="1 2">KOR42</strain>
    </source>
</reference>